<dbReference type="OrthoDB" id="6059368at2759"/>
<keyword evidence="2" id="KW-1185">Reference proteome</keyword>
<gene>
    <name evidence="3" type="primary">LOC114252976</name>
</gene>
<dbReference type="AlphaFoldDB" id="A0A6J2KRA0"/>
<name>A0A6J2KRA0_BOMMA</name>
<dbReference type="Proteomes" id="UP000504629">
    <property type="component" value="Unplaced"/>
</dbReference>
<evidence type="ECO:0000313" key="3">
    <source>
        <dbReference type="RefSeq" id="XP_028043492.1"/>
    </source>
</evidence>
<sequence length="244" mass="28731">MDEQFQLLFEKVKIEMQNQAVSISNTIMDRIDEKLKLLLEENKKLIFKVENLEKKIEFLERDKKGNNIIIYGLKEGEKSTRELIENAKNKFQKELNLVLEDYDINKIYRIGKPNKGDKPRPVLFSFTCGWKKNEVLKNRKKSKELFVAEDFSKEILEKRKALLPQLIEERNKGNIAYLKFDKLIVKEGTKAKENRKRELSVSPLTNVQPKKQQTASFSRNNRANAFDLMRNRSNSLTTYLTDKK</sequence>
<feature type="coiled-coil region" evidence="1">
    <location>
        <begin position="35"/>
        <end position="69"/>
    </location>
</feature>
<evidence type="ECO:0000313" key="2">
    <source>
        <dbReference type="Proteomes" id="UP000504629"/>
    </source>
</evidence>
<accession>A0A6J2KRA0</accession>
<dbReference type="GeneID" id="114252976"/>
<dbReference type="RefSeq" id="XP_028043492.1">
    <property type="nucleotide sequence ID" value="XM_028187691.1"/>
</dbReference>
<protein>
    <submittedName>
        <fullName evidence="3">Uncharacterized protein LOC114252976</fullName>
    </submittedName>
</protein>
<dbReference type="KEGG" id="bman:114252976"/>
<reference evidence="3" key="1">
    <citation type="submission" date="2025-08" db="UniProtKB">
        <authorList>
            <consortium name="RefSeq"/>
        </authorList>
    </citation>
    <scope>IDENTIFICATION</scope>
    <source>
        <tissue evidence="3">Silk gland</tissue>
    </source>
</reference>
<keyword evidence="1" id="KW-0175">Coiled coil</keyword>
<organism evidence="2 3">
    <name type="scientific">Bombyx mandarina</name>
    <name type="common">Wild silk moth</name>
    <name type="synonym">Wild silkworm</name>
    <dbReference type="NCBI Taxonomy" id="7092"/>
    <lineage>
        <taxon>Eukaryota</taxon>
        <taxon>Metazoa</taxon>
        <taxon>Ecdysozoa</taxon>
        <taxon>Arthropoda</taxon>
        <taxon>Hexapoda</taxon>
        <taxon>Insecta</taxon>
        <taxon>Pterygota</taxon>
        <taxon>Neoptera</taxon>
        <taxon>Endopterygota</taxon>
        <taxon>Lepidoptera</taxon>
        <taxon>Glossata</taxon>
        <taxon>Ditrysia</taxon>
        <taxon>Bombycoidea</taxon>
        <taxon>Bombycidae</taxon>
        <taxon>Bombycinae</taxon>
        <taxon>Bombyx</taxon>
    </lineage>
</organism>
<proteinExistence type="predicted"/>
<evidence type="ECO:0000256" key="1">
    <source>
        <dbReference type="SAM" id="Coils"/>
    </source>
</evidence>
<dbReference type="Gene3D" id="3.30.70.1820">
    <property type="entry name" value="L1 transposable element, RRM domain"/>
    <property type="match status" value="1"/>
</dbReference>